<dbReference type="Proteomes" id="UP000316008">
    <property type="component" value="Unassembled WGS sequence"/>
</dbReference>
<dbReference type="EMBL" id="VLPL01000007">
    <property type="protein sequence ID" value="TSJ41562.1"/>
    <property type="molecule type" value="Genomic_DNA"/>
</dbReference>
<feature type="domain" description="Secretion system C-terminal sorting" evidence="3">
    <location>
        <begin position="250"/>
        <end position="317"/>
    </location>
</feature>
<gene>
    <name evidence="4" type="ORF">FO442_13945</name>
</gene>
<accession>A0A556MP04</accession>
<evidence type="ECO:0000256" key="2">
    <source>
        <dbReference type="SAM" id="SignalP"/>
    </source>
</evidence>
<dbReference type="NCBIfam" id="TIGR04183">
    <property type="entry name" value="Por_Secre_tail"/>
    <property type="match status" value="1"/>
</dbReference>
<dbReference type="InterPro" id="IPR026444">
    <property type="entry name" value="Secre_tail"/>
</dbReference>
<protein>
    <submittedName>
        <fullName evidence="4">T9SS type A sorting domain-containing protein</fullName>
    </submittedName>
</protein>
<sequence>MKKNYLLATLLLLSGSLSAQSLNRSDIFFQPGESYTRYYCDSIDPGPGGNGVTWNLSSLSSYANETQMVTDYSGATYPSASIQVAIPSSEDYYQVSDTLIQLVGRHSLGFPGYYSFTDAMDYLKFPITSLLNYSDTYSCNYVNNIGHSMSETGSIQREFSGSGVLITPIGTFTDVVRIKSIHILSTTDNTNGNIYPDTLITYYWYKAGVHHELASVIHGNSFSGPYAISTYLDVPADLGMEENPSIRFSLFPNPSATFITIQSDEVISKVEVYQLSGELEMGQTVNSTSSQIDLSTLNAGMYLVKIYRKDEAVSVKRITKN</sequence>
<organism evidence="4 5">
    <name type="scientific">Fluviicola chungangensis</name>
    <dbReference type="NCBI Taxonomy" id="2597671"/>
    <lineage>
        <taxon>Bacteria</taxon>
        <taxon>Pseudomonadati</taxon>
        <taxon>Bacteroidota</taxon>
        <taxon>Flavobacteriia</taxon>
        <taxon>Flavobacteriales</taxon>
        <taxon>Crocinitomicaceae</taxon>
        <taxon>Fluviicola</taxon>
    </lineage>
</organism>
<reference evidence="4 5" key="1">
    <citation type="submission" date="2019-07" db="EMBL/GenBank/DDBJ databases">
        <authorList>
            <person name="Huq M.A."/>
        </authorList>
    </citation>
    <scope>NUCLEOTIDE SEQUENCE [LARGE SCALE GENOMIC DNA]</scope>
    <source>
        <strain evidence="4 5">MAH-3</strain>
    </source>
</reference>
<comment type="caution">
    <text evidence="4">The sequence shown here is derived from an EMBL/GenBank/DDBJ whole genome shotgun (WGS) entry which is preliminary data.</text>
</comment>
<keyword evidence="1 2" id="KW-0732">Signal</keyword>
<keyword evidence="5" id="KW-1185">Reference proteome</keyword>
<dbReference type="OrthoDB" id="866189at2"/>
<evidence type="ECO:0000259" key="3">
    <source>
        <dbReference type="Pfam" id="PF18962"/>
    </source>
</evidence>
<evidence type="ECO:0000313" key="5">
    <source>
        <dbReference type="Proteomes" id="UP000316008"/>
    </source>
</evidence>
<dbReference type="AlphaFoldDB" id="A0A556MP04"/>
<feature type="chain" id="PRO_5021776659" evidence="2">
    <location>
        <begin position="20"/>
        <end position="321"/>
    </location>
</feature>
<feature type="signal peptide" evidence="2">
    <location>
        <begin position="1"/>
        <end position="19"/>
    </location>
</feature>
<dbReference type="RefSeq" id="WP_144333823.1">
    <property type="nucleotide sequence ID" value="NZ_VLPL01000007.1"/>
</dbReference>
<dbReference type="Pfam" id="PF18962">
    <property type="entry name" value="Por_Secre_tail"/>
    <property type="match status" value="1"/>
</dbReference>
<evidence type="ECO:0000313" key="4">
    <source>
        <dbReference type="EMBL" id="TSJ41562.1"/>
    </source>
</evidence>
<proteinExistence type="predicted"/>
<name>A0A556MP04_9FLAO</name>
<evidence type="ECO:0000256" key="1">
    <source>
        <dbReference type="ARBA" id="ARBA00022729"/>
    </source>
</evidence>